<proteinExistence type="predicted"/>
<feature type="domain" description="Peptidase M12B" evidence="4">
    <location>
        <begin position="186"/>
        <end position="413"/>
    </location>
</feature>
<dbReference type="GO" id="GO:0005509">
    <property type="term" value="F:calcium ion binding"/>
    <property type="evidence" value="ECO:0007669"/>
    <property type="project" value="InterPro"/>
</dbReference>
<keyword evidence="1" id="KW-0645">Protease</keyword>
<dbReference type="EMBL" id="AMSG01000010">
    <property type="protein sequence ID" value="EKF55090.1"/>
    <property type="molecule type" value="Genomic_DNA"/>
</dbReference>
<dbReference type="SUPFAM" id="SSF49785">
    <property type="entry name" value="Galactose-binding domain-like"/>
    <property type="match status" value="1"/>
</dbReference>
<name>K2PRA1_9FLAO</name>
<evidence type="ECO:0000259" key="5">
    <source>
        <dbReference type="PROSITE" id="PS51829"/>
    </source>
</evidence>
<dbReference type="eggNOG" id="COG4935">
    <property type="taxonomic scope" value="Bacteria"/>
</dbReference>
<dbReference type="Gene3D" id="3.40.390.10">
    <property type="entry name" value="Collagenase (Catalytic Domain)"/>
    <property type="match status" value="1"/>
</dbReference>
<dbReference type="InterPro" id="IPR024079">
    <property type="entry name" value="MetalloPept_cat_dom_sf"/>
</dbReference>
<dbReference type="InterPro" id="IPR013783">
    <property type="entry name" value="Ig-like_fold"/>
</dbReference>
<dbReference type="GO" id="GO:0004222">
    <property type="term" value="F:metalloendopeptidase activity"/>
    <property type="evidence" value="ECO:0007669"/>
    <property type="project" value="InterPro"/>
</dbReference>
<dbReference type="InterPro" id="IPR001590">
    <property type="entry name" value="Peptidase_M12B"/>
</dbReference>
<organism evidence="6 7">
    <name type="scientific">Galbibacter marinus</name>
    <dbReference type="NCBI Taxonomy" id="555500"/>
    <lineage>
        <taxon>Bacteria</taxon>
        <taxon>Pseudomonadati</taxon>
        <taxon>Bacteroidota</taxon>
        <taxon>Flavobacteriia</taxon>
        <taxon>Flavobacteriales</taxon>
        <taxon>Flavobacteriaceae</taxon>
        <taxon>Galbibacter</taxon>
    </lineage>
</organism>
<dbReference type="PROSITE" id="PS51829">
    <property type="entry name" value="P_HOMO_B"/>
    <property type="match status" value="1"/>
</dbReference>
<feature type="domain" description="P/Homo B" evidence="5">
    <location>
        <begin position="833"/>
        <end position="988"/>
    </location>
</feature>
<dbReference type="Proteomes" id="UP000007364">
    <property type="component" value="Unassembled WGS sequence"/>
</dbReference>
<keyword evidence="3" id="KW-0378">Hydrolase</keyword>
<dbReference type="STRING" id="555500.I215_08672"/>
<dbReference type="SUPFAM" id="SSF55486">
    <property type="entry name" value="Metalloproteases ('zincins'), catalytic domain"/>
    <property type="match status" value="1"/>
</dbReference>
<dbReference type="PANTHER" id="PTHR11905">
    <property type="entry name" value="ADAM A DISINTEGRIN AND METALLOPROTEASE DOMAIN"/>
    <property type="match status" value="1"/>
</dbReference>
<protein>
    <submittedName>
        <fullName evidence="6">Metalloendopeptidase 2</fullName>
    </submittedName>
</protein>
<dbReference type="Pfam" id="PF18962">
    <property type="entry name" value="Por_Secre_tail"/>
    <property type="match status" value="1"/>
</dbReference>
<dbReference type="SUPFAM" id="SSF103647">
    <property type="entry name" value="TSP type-3 repeat"/>
    <property type="match status" value="1"/>
</dbReference>
<evidence type="ECO:0000313" key="6">
    <source>
        <dbReference type="EMBL" id="EKF55090.1"/>
    </source>
</evidence>
<dbReference type="NCBIfam" id="TIGR04183">
    <property type="entry name" value="Por_Secre_tail"/>
    <property type="match status" value="1"/>
</dbReference>
<dbReference type="Pfam" id="PF13583">
    <property type="entry name" value="Reprolysin_4"/>
    <property type="match status" value="1"/>
</dbReference>
<dbReference type="Gene3D" id="2.60.40.10">
    <property type="entry name" value="Immunoglobulins"/>
    <property type="match status" value="2"/>
</dbReference>
<keyword evidence="2" id="KW-0732">Signal</keyword>
<comment type="caution">
    <text evidence="6">The sequence shown here is derived from an EMBL/GenBank/DDBJ whole genome shotgun (WGS) entry which is preliminary data.</text>
</comment>
<dbReference type="InterPro" id="IPR026444">
    <property type="entry name" value="Secre_tail"/>
</dbReference>
<dbReference type="SUPFAM" id="SSF49265">
    <property type="entry name" value="Fibronectin type III"/>
    <property type="match status" value="1"/>
</dbReference>
<dbReference type="PANTHER" id="PTHR11905:SF159">
    <property type="entry name" value="ADAM METALLOPROTEASE"/>
    <property type="match status" value="1"/>
</dbReference>
<dbReference type="InterPro" id="IPR036116">
    <property type="entry name" value="FN3_sf"/>
</dbReference>
<sequence length="1257" mass="138395">MYSQQEDVWSKSVSSVKNNLIKPTYTPSYFQVELSQFKNQLPTNLNSKGLPAARSSKAIISFPISENNFEQFEVKEHSVLSKALSDKYPEIKSYKGTSVNNPLIQIYFSVDPQGFHGLIKDKAKGKVTYINPSKDESDTYYLIDKEGFNTKEFSCRVQQNNKQFSVNTNDEDLMMRPVDDSTLRTYRLALACSAEYAEFHILQADLSPTATDQEKKATVLAAMNTTITRVNSIYENDLAIHLEIIEDNDLLIFLDPDTDGLTNNDSEIIINNEIQTLIDSAIGVANYDIGHVFTKTSSGGDGIAQLRSVCTPNKARGITGFYFPEGDAFDIDFVAHEMGHQFGATHTFNNSCKANRTSSTAVEPGSGSTVMSYAGICPDNIQGNSDAYFHAVSISQIWDNIIYGNSDCATESAIANQAPVISTLSNYTIPARTAFVLDGDVSDVDGDVLTYSWEQQDNEVAVQPPSAESKVGPLFRSLPPNTSSKRYFPSKEALLTNDLTPTWEVIPEVSRDLNFSLLVRDNNPEGGQIARSNLVVTTVDTGETFEVTSQNTTETLRGGEVYTINWNVAQTNALPIQTDFVDIYLILESNLETPIVLKENTENDGEARIVIPGDINSTNARIMVKAANNVFFAINKAVLSISPANYALIFDSLEYQVCQPEDIDIPFTYQTYSGYNETTTFSVTDAPVGLVVSFSQNQANSTDTQVTISISGTETLDSGTSVLTVIAESSTGEPKEYPIQLSMYNVTMDPLVLKTPMDQQTDVPIQSILTWEDYPNASQFEVQVSTAPDFSILLDNGLVNTTEFAVDDLEATTTYYWRVKPINTCGDGEFSNTFSFTTINISCKSENNTDNVTISSMGASSVTSAIDFLEAGEINQVSVLVDITHSWLEDLSISLISPSGTTIPLLTQQCGNQKDINVTFTDQGTTITCLYEVPSLSGQIRPEQPLSALKGEPSKGLWQLVVEDSNSHDGGTINNFGLNICISGEYITDSDKDGVLDTDDLCPNTPQGARVDVNGCEIFSIDEQNYHLTLTAESCIDQNDGSIKIDIVDSSYDYTVRLTGNGTDLSVDLNQTSSFASLSSGNYTLCFTVAQNPDYQQCFDVVIAQPELLSVYAKQLEGDILRLQLTGSDLYTINLNGNISRTNRQFIELRLDKDINTLRVSTNKDCQGTFEKIFVSQQTFLAYPNPFQNEVQLQTPFMDTSFKISIYDLAGRRLMNLDTNTDSQGNIQLDIIGLSSGTYVLRAENKTISEVIKLVKR</sequence>
<evidence type="ECO:0000256" key="3">
    <source>
        <dbReference type="ARBA" id="ARBA00022801"/>
    </source>
</evidence>
<dbReference type="CDD" id="cd00063">
    <property type="entry name" value="FN3"/>
    <property type="match status" value="1"/>
</dbReference>
<dbReference type="AlphaFoldDB" id="K2PRA1"/>
<evidence type="ECO:0000259" key="4">
    <source>
        <dbReference type="PROSITE" id="PS50215"/>
    </source>
</evidence>
<evidence type="ECO:0000256" key="1">
    <source>
        <dbReference type="ARBA" id="ARBA00022670"/>
    </source>
</evidence>
<dbReference type="InterPro" id="IPR028974">
    <property type="entry name" value="TSP_type-3_rpt"/>
</dbReference>
<dbReference type="InterPro" id="IPR008979">
    <property type="entry name" value="Galactose-bd-like_sf"/>
</dbReference>
<dbReference type="GO" id="GO:0006509">
    <property type="term" value="P:membrane protein ectodomain proteolysis"/>
    <property type="evidence" value="ECO:0007669"/>
    <property type="project" value="TreeGrafter"/>
</dbReference>
<evidence type="ECO:0000313" key="7">
    <source>
        <dbReference type="Proteomes" id="UP000007364"/>
    </source>
</evidence>
<dbReference type="GO" id="GO:0004252">
    <property type="term" value="F:serine-type endopeptidase activity"/>
    <property type="evidence" value="ECO:0007669"/>
    <property type="project" value="InterPro"/>
</dbReference>
<dbReference type="Gene3D" id="2.60.120.260">
    <property type="entry name" value="Galactose-binding domain-like"/>
    <property type="match status" value="1"/>
</dbReference>
<dbReference type="RefSeq" id="WP_008991583.1">
    <property type="nucleotide sequence ID" value="NZ_AMSG01000010.1"/>
</dbReference>
<dbReference type="PATRIC" id="fig|555500.3.peg.1792"/>
<dbReference type="InterPro" id="IPR002884">
    <property type="entry name" value="P_dom"/>
</dbReference>
<dbReference type="InterPro" id="IPR003961">
    <property type="entry name" value="FN3_dom"/>
</dbReference>
<dbReference type="PROSITE" id="PS50215">
    <property type="entry name" value="ADAM_MEPRO"/>
    <property type="match status" value="1"/>
</dbReference>
<evidence type="ECO:0000256" key="2">
    <source>
        <dbReference type="ARBA" id="ARBA00022729"/>
    </source>
</evidence>
<reference evidence="6 7" key="1">
    <citation type="journal article" date="2012" name="J. Bacteriol.">
        <title>Genome Sequence of Galbibacter marinum Type Strain ck-I2-15.</title>
        <authorList>
            <person name="Lai Q."/>
            <person name="Li C."/>
            <person name="Shao Z."/>
        </authorList>
    </citation>
    <scope>NUCLEOTIDE SEQUENCE [LARGE SCALE GENOMIC DNA]</scope>
    <source>
        <strain evidence="7">ck-I2-15</strain>
    </source>
</reference>
<gene>
    <name evidence="6" type="ORF">I215_08672</name>
</gene>
<accession>K2PRA1</accession>
<dbReference type="Pfam" id="PF01483">
    <property type="entry name" value="P_proprotein"/>
    <property type="match status" value="1"/>
</dbReference>
<keyword evidence="7" id="KW-1185">Reference proteome</keyword>